<accession>A0A9N8EF79</accession>
<name>A0A9N8EF79_9STRA</name>
<dbReference type="Gene3D" id="3.40.525.10">
    <property type="entry name" value="CRAL-TRIO lipid binding domain"/>
    <property type="match status" value="1"/>
</dbReference>
<evidence type="ECO:0000259" key="1">
    <source>
        <dbReference type="Pfam" id="PF00650"/>
    </source>
</evidence>
<sequence>MEFNAPIQIVNDMMITERERNWALAVKEAVELSTRIDNISDFGYAHHCIAAGGDLNKALDQIEGMQAFRKQYNLSEIDQEDTIQRGLKALDDLNSICPNWLLHVDLEDGSPWLVCNQGQLNPGKVWQRDKSYASILLVQYYLGCALQPTLQAVREGTTILTDGEKMSWEMIDMNYQQQLYFEFVLHFPHKVRKILVFNANCAAVAFWNLVKPFLPRKVRRVVVLDRRFDALGFRSDEIRCLTDLFCQPNREESWIRCKQRVAQLLVMRSYNNQFFRL</sequence>
<keyword evidence="3" id="KW-1185">Reference proteome</keyword>
<dbReference type="Proteomes" id="UP001153069">
    <property type="component" value="Unassembled WGS sequence"/>
</dbReference>
<proteinExistence type="predicted"/>
<dbReference type="InterPro" id="IPR036865">
    <property type="entry name" value="CRAL-TRIO_dom_sf"/>
</dbReference>
<dbReference type="SUPFAM" id="SSF52087">
    <property type="entry name" value="CRAL/TRIO domain"/>
    <property type="match status" value="1"/>
</dbReference>
<dbReference type="EMBL" id="CAICTM010001094">
    <property type="protein sequence ID" value="CAB9520356.1"/>
    <property type="molecule type" value="Genomic_DNA"/>
</dbReference>
<evidence type="ECO:0000313" key="2">
    <source>
        <dbReference type="EMBL" id="CAB9520356.1"/>
    </source>
</evidence>
<reference evidence="2" key="1">
    <citation type="submission" date="2020-06" db="EMBL/GenBank/DDBJ databases">
        <authorList>
            <consortium name="Plant Systems Biology data submission"/>
        </authorList>
    </citation>
    <scope>NUCLEOTIDE SEQUENCE</scope>
    <source>
        <strain evidence="2">D6</strain>
    </source>
</reference>
<dbReference type="OrthoDB" id="6682367at2759"/>
<dbReference type="InterPro" id="IPR001251">
    <property type="entry name" value="CRAL-TRIO_dom"/>
</dbReference>
<dbReference type="Pfam" id="PF00650">
    <property type="entry name" value="CRAL_TRIO"/>
    <property type="match status" value="1"/>
</dbReference>
<gene>
    <name evidence="2" type="ORF">SEMRO_1096_G240740.1</name>
</gene>
<evidence type="ECO:0000313" key="3">
    <source>
        <dbReference type="Proteomes" id="UP001153069"/>
    </source>
</evidence>
<feature type="domain" description="CRAL-TRIO" evidence="1">
    <location>
        <begin position="108"/>
        <end position="225"/>
    </location>
</feature>
<organism evidence="2 3">
    <name type="scientific">Seminavis robusta</name>
    <dbReference type="NCBI Taxonomy" id="568900"/>
    <lineage>
        <taxon>Eukaryota</taxon>
        <taxon>Sar</taxon>
        <taxon>Stramenopiles</taxon>
        <taxon>Ochrophyta</taxon>
        <taxon>Bacillariophyta</taxon>
        <taxon>Bacillariophyceae</taxon>
        <taxon>Bacillariophycidae</taxon>
        <taxon>Naviculales</taxon>
        <taxon>Naviculaceae</taxon>
        <taxon>Seminavis</taxon>
    </lineage>
</organism>
<protein>
    <recommendedName>
        <fullName evidence="1">CRAL-TRIO domain-containing protein</fullName>
    </recommendedName>
</protein>
<comment type="caution">
    <text evidence="2">The sequence shown here is derived from an EMBL/GenBank/DDBJ whole genome shotgun (WGS) entry which is preliminary data.</text>
</comment>
<dbReference type="AlphaFoldDB" id="A0A9N8EF79"/>